<name>A0A158DWJ4_9BURK</name>
<dbReference type="Proteomes" id="UP000054596">
    <property type="component" value="Unassembled WGS sequence"/>
</dbReference>
<dbReference type="AlphaFoldDB" id="A0A158DWJ4"/>
<feature type="compositionally biased region" description="Low complexity" evidence="1">
    <location>
        <begin position="120"/>
        <end position="132"/>
    </location>
</feature>
<reference evidence="2" key="1">
    <citation type="submission" date="2016-01" db="EMBL/GenBank/DDBJ databases">
        <authorList>
            <person name="Peeters C."/>
        </authorList>
    </citation>
    <scope>NUCLEOTIDE SEQUENCE [LARGE SCALE GENOMIC DNA]</scope>
    <source>
        <strain evidence="2">LMG 29325</strain>
    </source>
</reference>
<sequence>MLIYGPLLFPHLLSFNLLNSPSSIYSKTMNSTPPEESIRHRAYLLWEADGRPDGRDEHYWQLASSQLRNGTTAPAPDGAVADPRTVKSRTPKKSAPLKKGKRQSADEASKSAPGAKLQGSAAASQAPASTKAASKKTKAQAKKAQRGGGSNNQVEA</sequence>
<dbReference type="EMBL" id="FCOJ02000129">
    <property type="protein sequence ID" value="SAK98077.1"/>
    <property type="molecule type" value="Genomic_DNA"/>
</dbReference>
<feature type="compositionally biased region" description="Basic residues" evidence="1">
    <location>
        <begin position="133"/>
        <end position="145"/>
    </location>
</feature>
<evidence type="ECO:0000313" key="3">
    <source>
        <dbReference type="Proteomes" id="UP000054596"/>
    </source>
</evidence>
<gene>
    <name evidence="2" type="ORF">AWB82_07184</name>
</gene>
<feature type="region of interest" description="Disordered" evidence="1">
    <location>
        <begin position="63"/>
        <end position="156"/>
    </location>
</feature>
<protein>
    <recommendedName>
        <fullName evidence="4">DUF2934 domain-containing protein</fullName>
    </recommendedName>
</protein>
<dbReference type="InterPro" id="IPR021327">
    <property type="entry name" value="DUF2934"/>
</dbReference>
<feature type="compositionally biased region" description="Basic residues" evidence="1">
    <location>
        <begin position="86"/>
        <end position="102"/>
    </location>
</feature>
<proteinExistence type="predicted"/>
<feature type="compositionally biased region" description="Polar residues" evidence="1">
    <location>
        <begin position="63"/>
        <end position="72"/>
    </location>
</feature>
<dbReference type="Pfam" id="PF11154">
    <property type="entry name" value="DUF2934"/>
    <property type="match status" value="1"/>
</dbReference>
<evidence type="ECO:0008006" key="4">
    <source>
        <dbReference type="Google" id="ProtNLM"/>
    </source>
</evidence>
<comment type="caution">
    <text evidence="2">The sequence shown here is derived from an EMBL/GenBank/DDBJ whole genome shotgun (WGS) entry which is preliminary data.</text>
</comment>
<evidence type="ECO:0000313" key="2">
    <source>
        <dbReference type="EMBL" id="SAK98077.1"/>
    </source>
</evidence>
<evidence type="ECO:0000256" key="1">
    <source>
        <dbReference type="SAM" id="MobiDB-lite"/>
    </source>
</evidence>
<organism evidence="2 3">
    <name type="scientific">Caballeronia glebae</name>
    <dbReference type="NCBI Taxonomy" id="1777143"/>
    <lineage>
        <taxon>Bacteria</taxon>
        <taxon>Pseudomonadati</taxon>
        <taxon>Pseudomonadota</taxon>
        <taxon>Betaproteobacteria</taxon>
        <taxon>Burkholderiales</taxon>
        <taxon>Burkholderiaceae</taxon>
        <taxon>Caballeronia</taxon>
    </lineage>
</organism>
<accession>A0A158DWJ4</accession>
<keyword evidence="3" id="KW-1185">Reference proteome</keyword>